<feature type="transmembrane region" description="Helical" evidence="1">
    <location>
        <begin position="94"/>
        <end position="117"/>
    </location>
</feature>
<feature type="domain" description="EfeO-type cupredoxin-like" evidence="3">
    <location>
        <begin position="259"/>
        <end position="344"/>
    </location>
</feature>
<dbReference type="PANTHER" id="PTHR42208">
    <property type="entry name" value="HEAVY METAL TRANSPORTER-RELATED"/>
    <property type="match status" value="1"/>
</dbReference>
<dbReference type="SUPFAM" id="SSF49503">
    <property type="entry name" value="Cupredoxins"/>
    <property type="match status" value="1"/>
</dbReference>
<proteinExistence type="predicted"/>
<dbReference type="InterPro" id="IPR028096">
    <property type="entry name" value="EfeO_Cupredoxin"/>
</dbReference>
<dbReference type="InterPro" id="IPR039447">
    <property type="entry name" value="UreH-like_TM_dom"/>
</dbReference>
<evidence type="ECO:0000313" key="5">
    <source>
        <dbReference type="Proteomes" id="UP000178533"/>
    </source>
</evidence>
<keyword evidence="1" id="KW-1133">Transmembrane helix</keyword>
<accession>A0A1F7X704</accession>
<keyword evidence="1" id="KW-0812">Transmembrane</keyword>
<comment type="caution">
    <text evidence="4">The sequence shown here is derived from an EMBL/GenBank/DDBJ whole genome shotgun (WGS) entry which is preliminary data.</text>
</comment>
<feature type="transmembrane region" description="Helical" evidence="1">
    <location>
        <begin position="65"/>
        <end position="88"/>
    </location>
</feature>
<feature type="transmembrane region" description="Helical" evidence="1">
    <location>
        <begin position="6"/>
        <end position="31"/>
    </location>
</feature>
<evidence type="ECO:0000259" key="2">
    <source>
        <dbReference type="Pfam" id="PF13386"/>
    </source>
</evidence>
<dbReference type="Proteomes" id="UP000178533">
    <property type="component" value="Unassembled WGS sequence"/>
</dbReference>
<dbReference type="EMBL" id="MGFT01000034">
    <property type="protein sequence ID" value="OGM10856.1"/>
    <property type="molecule type" value="Genomic_DNA"/>
</dbReference>
<organism evidence="4 5">
    <name type="scientific">Candidatus Woesebacteria bacterium RBG_16_36_11</name>
    <dbReference type="NCBI Taxonomy" id="1802481"/>
    <lineage>
        <taxon>Bacteria</taxon>
        <taxon>Candidatus Woeseibacteriota</taxon>
    </lineage>
</organism>
<dbReference type="Pfam" id="PF13473">
    <property type="entry name" value="Cupredoxin_1"/>
    <property type="match status" value="1"/>
</dbReference>
<dbReference type="Gene3D" id="2.60.40.420">
    <property type="entry name" value="Cupredoxins - blue copper proteins"/>
    <property type="match status" value="1"/>
</dbReference>
<dbReference type="PANTHER" id="PTHR42208:SF1">
    <property type="entry name" value="HEAVY METAL TRANSPORTER"/>
    <property type="match status" value="1"/>
</dbReference>
<feature type="domain" description="Urease accessory protein UreH-like transmembrane" evidence="2">
    <location>
        <begin position="6"/>
        <end position="219"/>
    </location>
</feature>
<sequence length="349" mass="38151">MNLFLIFLTGLTTGGISCLALQGGLLASVIANQKEQERENNTGDINTSSTSKDWLPIVMFLGAKLTIHTILGFFLGLLGSVISLSLGLRLTFQILTALFMFATAMNLLNVHPIFRYIAFQPPKFLQRIVRNSSKSKALFAPSILGLMTIFIPCGITQAMEVLAINSGSPISGALIMFSFVLGTSPLFGILGFATTKLSEGWYKKFTKFASAALIIMAIYSINSALLVINSPITLNRIFSPIANIFSNKDISNPTDSVIKGDVQQVTIEVQNTSYNPNYIRVKKGIPVELTLKSNGVYSCALSFVFQEYGIRTALQSTDVKTFNFTPVNTGKYQYSCSMGMYRGIMEVVN</sequence>
<dbReference type="InterPro" id="IPR008972">
    <property type="entry name" value="Cupredoxin"/>
</dbReference>
<dbReference type="AlphaFoldDB" id="A0A1F7X704"/>
<feature type="transmembrane region" description="Helical" evidence="1">
    <location>
        <begin position="170"/>
        <end position="193"/>
    </location>
</feature>
<evidence type="ECO:0000313" key="4">
    <source>
        <dbReference type="EMBL" id="OGM10856.1"/>
    </source>
</evidence>
<evidence type="ECO:0000256" key="1">
    <source>
        <dbReference type="SAM" id="Phobius"/>
    </source>
</evidence>
<feature type="transmembrane region" description="Helical" evidence="1">
    <location>
        <begin position="138"/>
        <end position="158"/>
    </location>
</feature>
<dbReference type="Pfam" id="PF13386">
    <property type="entry name" value="DsbD_2"/>
    <property type="match status" value="1"/>
</dbReference>
<evidence type="ECO:0008006" key="6">
    <source>
        <dbReference type="Google" id="ProtNLM"/>
    </source>
</evidence>
<feature type="transmembrane region" description="Helical" evidence="1">
    <location>
        <begin position="205"/>
        <end position="228"/>
    </location>
</feature>
<name>A0A1F7X704_9BACT</name>
<evidence type="ECO:0000259" key="3">
    <source>
        <dbReference type="Pfam" id="PF13473"/>
    </source>
</evidence>
<reference evidence="4 5" key="1">
    <citation type="journal article" date="2016" name="Nat. Commun.">
        <title>Thousands of microbial genomes shed light on interconnected biogeochemical processes in an aquifer system.</title>
        <authorList>
            <person name="Anantharaman K."/>
            <person name="Brown C.T."/>
            <person name="Hug L.A."/>
            <person name="Sharon I."/>
            <person name="Castelle C.J."/>
            <person name="Probst A.J."/>
            <person name="Thomas B.C."/>
            <person name="Singh A."/>
            <person name="Wilkins M.J."/>
            <person name="Karaoz U."/>
            <person name="Brodie E.L."/>
            <person name="Williams K.H."/>
            <person name="Hubbard S.S."/>
            <person name="Banfield J.F."/>
        </authorList>
    </citation>
    <scope>NUCLEOTIDE SEQUENCE [LARGE SCALE GENOMIC DNA]</scope>
</reference>
<dbReference type="STRING" id="1802481.A2W13_00140"/>
<protein>
    <recommendedName>
        <fullName evidence="6">Urease accessory protein UreH-like transmembrane domain-containing protein</fullName>
    </recommendedName>
</protein>
<keyword evidence="1" id="KW-0472">Membrane</keyword>
<gene>
    <name evidence="4" type="ORF">A2W13_00140</name>
</gene>